<keyword evidence="7" id="KW-0812">Transmembrane</keyword>
<feature type="domain" description="AlgX/AlgJ SGNH hydrolase-like" evidence="8">
    <location>
        <begin position="290"/>
        <end position="461"/>
    </location>
</feature>
<evidence type="ECO:0000256" key="5">
    <source>
        <dbReference type="ARBA" id="ARBA00022764"/>
    </source>
</evidence>
<feature type="transmembrane region" description="Helical" evidence="7">
    <location>
        <begin position="176"/>
        <end position="201"/>
    </location>
</feature>
<evidence type="ECO:0000259" key="8">
    <source>
        <dbReference type="Pfam" id="PF16822"/>
    </source>
</evidence>
<proteinExistence type="predicted"/>
<keyword evidence="7" id="KW-1133">Transmembrane helix</keyword>
<gene>
    <name evidence="9" type="ORF">RM520_10750</name>
</gene>
<protein>
    <recommendedName>
        <fullName evidence="8">AlgX/AlgJ SGNH hydrolase-like domain-containing protein</fullName>
    </recommendedName>
</protein>
<evidence type="ECO:0000256" key="7">
    <source>
        <dbReference type="SAM" id="Phobius"/>
    </source>
</evidence>
<keyword evidence="7" id="KW-0472">Membrane</keyword>
<comment type="subcellular location">
    <subcellularLocation>
        <location evidence="1">Periplasm</location>
    </subcellularLocation>
</comment>
<feature type="transmembrane region" description="Helical" evidence="7">
    <location>
        <begin position="6"/>
        <end position="23"/>
    </location>
</feature>
<dbReference type="Proteomes" id="UP001250662">
    <property type="component" value="Unassembled WGS sequence"/>
</dbReference>
<evidence type="ECO:0000256" key="4">
    <source>
        <dbReference type="ARBA" id="ARBA00022729"/>
    </source>
</evidence>
<accession>A0ABU3BJ10</accession>
<evidence type="ECO:0000256" key="1">
    <source>
        <dbReference type="ARBA" id="ARBA00004418"/>
    </source>
</evidence>
<name>A0ABU3BJ10_9FLAO</name>
<dbReference type="RefSeq" id="WP_311388022.1">
    <property type="nucleotide sequence ID" value="NZ_JAVRHU010000003.1"/>
</dbReference>
<keyword evidence="5" id="KW-0574">Periplasm</keyword>
<keyword evidence="6" id="KW-0016">Alginate biosynthesis</keyword>
<feature type="transmembrane region" description="Helical" evidence="7">
    <location>
        <begin position="207"/>
        <end position="226"/>
    </location>
</feature>
<dbReference type="Pfam" id="PF16822">
    <property type="entry name" value="ALGX"/>
    <property type="match status" value="1"/>
</dbReference>
<dbReference type="InterPro" id="IPR031811">
    <property type="entry name" value="ALGX/ALGJ_SGNH-like"/>
</dbReference>
<dbReference type="EMBL" id="JAVRHU010000003">
    <property type="protein sequence ID" value="MDT0622105.1"/>
    <property type="molecule type" value="Genomic_DNA"/>
</dbReference>
<comment type="caution">
    <text evidence="9">The sequence shown here is derived from an EMBL/GenBank/DDBJ whole genome shotgun (WGS) entry which is preliminary data.</text>
</comment>
<evidence type="ECO:0000256" key="2">
    <source>
        <dbReference type="ARBA" id="ARBA00005182"/>
    </source>
</evidence>
<sequence>MVNRLIIIGKGFLISALLVYLLFNIKDKPAFIELEIKAEFLQDDHLQVFYKYLGQEKFTEKQSTRITFEGKQGIRKFRLKLPVIKSLQELRLDLGQNKNQKEINIRSIDLISLGTRAKLNLTDSYFNSNEFIDIQGDRVYLKPLNNLYDPFLTSNNEVSKQLINLRVPQPIIEKKFIYLIGCIFFISITTFLFSLNTIFYFKQTIENVFLIFFFTSIFLPTLLLNLKSDKNEIEKRKMASKPEFTFNQNYPALFEDYFNDNFGFRNNLIELSALIKVKIFKSSPKPEEALFGKDGYLFYNSLKGSMYSSYANKNLYTKKEIEEKYQELLKRKVFLNDQGIIYVCGFWPNKHSIYSEKLPFSMKMQIRNELNLRTQITSYLKQKNFHFFDVTQDLMKSKLQYNLYRKFDTHWNSHGAFVGYKSFFNINYALLGVKPFDYEDFKISNIKHDFGDLANIMGVEKMSYTDDFPVFEFKKGLNYFNETNNFNFDIETKITKNPNCGNELRVLIFGDSFSRALVQFISLHYSEVIYLNSSYQQTMIQEYSPNIVITTKVERDIKFL</sequence>
<comment type="pathway">
    <text evidence="2">Glycan biosynthesis; alginate biosynthesis.</text>
</comment>
<keyword evidence="3" id="KW-0808">Transferase</keyword>
<keyword evidence="10" id="KW-1185">Reference proteome</keyword>
<evidence type="ECO:0000256" key="6">
    <source>
        <dbReference type="ARBA" id="ARBA00022841"/>
    </source>
</evidence>
<reference evidence="9 10" key="1">
    <citation type="submission" date="2023-09" db="EMBL/GenBank/DDBJ databases">
        <authorList>
            <person name="Rey-Velasco X."/>
        </authorList>
    </citation>
    <scope>NUCLEOTIDE SEQUENCE [LARGE SCALE GENOMIC DNA]</scope>
    <source>
        <strain evidence="9 10">P007</strain>
    </source>
</reference>
<evidence type="ECO:0000313" key="10">
    <source>
        <dbReference type="Proteomes" id="UP001250662"/>
    </source>
</evidence>
<evidence type="ECO:0000313" key="9">
    <source>
        <dbReference type="EMBL" id="MDT0622105.1"/>
    </source>
</evidence>
<keyword evidence="4" id="KW-0732">Signal</keyword>
<evidence type="ECO:0000256" key="3">
    <source>
        <dbReference type="ARBA" id="ARBA00022679"/>
    </source>
</evidence>
<organism evidence="9 10">
    <name type="scientific">Croceitalea vernalis</name>
    <dbReference type="NCBI Taxonomy" id="3075599"/>
    <lineage>
        <taxon>Bacteria</taxon>
        <taxon>Pseudomonadati</taxon>
        <taxon>Bacteroidota</taxon>
        <taxon>Flavobacteriia</taxon>
        <taxon>Flavobacteriales</taxon>
        <taxon>Flavobacteriaceae</taxon>
        <taxon>Croceitalea</taxon>
    </lineage>
</organism>